<organism evidence="2 3">
    <name type="scientific">Falsiroseomonas selenitidurans</name>
    <dbReference type="NCBI Taxonomy" id="2716335"/>
    <lineage>
        <taxon>Bacteria</taxon>
        <taxon>Pseudomonadati</taxon>
        <taxon>Pseudomonadota</taxon>
        <taxon>Alphaproteobacteria</taxon>
        <taxon>Acetobacterales</taxon>
        <taxon>Roseomonadaceae</taxon>
        <taxon>Falsiroseomonas</taxon>
    </lineage>
</organism>
<reference evidence="2 3" key="1">
    <citation type="submission" date="2020-03" db="EMBL/GenBank/DDBJ databases">
        <title>Roseomonas selenitidurans sp. nov. isolated from urban soil.</title>
        <authorList>
            <person name="Liu H."/>
        </authorList>
    </citation>
    <scope>NUCLEOTIDE SEQUENCE [LARGE SCALE GENOMIC DNA]</scope>
    <source>
        <strain evidence="2 3">BU-1</strain>
    </source>
</reference>
<protein>
    <submittedName>
        <fullName evidence="2">Uncharacterized protein</fullName>
    </submittedName>
</protein>
<dbReference type="Proteomes" id="UP000787635">
    <property type="component" value="Unassembled WGS sequence"/>
</dbReference>
<proteinExistence type="predicted"/>
<feature type="compositionally biased region" description="Low complexity" evidence="1">
    <location>
        <begin position="27"/>
        <end position="36"/>
    </location>
</feature>
<dbReference type="RefSeq" id="WP_168027647.1">
    <property type="nucleotide sequence ID" value="NZ_JAAVNE010000004.1"/>
</dbReference>
<feature type="region of interest" description="Disordered" evidence="1">
    <location>
        <begin position="27"/>
        <end position="50"/>
    </location>
</feature>
<evidence type="ECO:0000313" key="2">
    <source>
        <dbReference type="EMBL" id="NKC30024.1"/>
    </source>
</evidence>
<gene>
    <name evidence="2" type="ORF">HEQ75_04060</name>
</gene>
<keyword evidence="3" id="KW-1185">Reference proteome</keyword>
<sequence>MERRHLLLAGLAGLFAGGARARARAALPPAAPDAAGNRAQPVQYRPPPGRRRPRCWIERQRVRFRDRFGRLRLRWVDRRVCR</sequence>
<evidence type="ECO:0000256" key="1">
    <source>
        <dbReference type="SAM" id="MobiDB-lite"/>
    </source>
</evidence>
<evidence type="ECO:0000313" key="3">
    <source>
        <dbReference type="Proteomes" id="UP000787635"/>
    </source>
</evidence>
<comment type="caution">
    <text evidence="2">The sequence shown here is derived from an EMBL/GenBank/DDBJ whole genome shotgun (WGS) entry which is preliminary data.</text>
</comment>
<accession>A0ABX1DYR2</accession>
<dbReference type="EMBL" id="JAAVNE010000004">
    <property type="protein sequence ID" value="NKC30024.1"/>
    <property type="molecule type" value="Genomic_DNA"/>
</dbReference>
<name>A0ABX1DYR2_9PROT</name>